<accession>A0A5A4SCY7</accession>
<dbReference type="SUPFAM" id="SSF81343">
    <property type="entry name" value="Fumarate reductase respiratory complex transmembrane subunits"/>
    <property type="match status" value="1"/>
</dbReference>
<protein>
    <submittedName>
        <fullName evidence="1">Succinate:cytochrome c oxidoreductase subunit 4</fullName>
    </submittedName>
</protein>
<sequence>MFKWVTLRSSALLLAFSLPWDFEAVVLVLGFMITHIKLGLIQIVCDYVHVKKVEVICSVMLKISLVEMLRCFLEFLL</sequence>
<organism evidence="1">
    <name type="scientific">Gloiopeltis furcata</name>
    <dbReference type="NCBI Taxonomy" id="42017"/>
    <lineage>
        <taxon>Eukaryota</taxon>
        <taxon>Rhodophyta</taxon>
        <taxon>Florideophyceae</taxon>
        <taxon>Rhodymeniophycidae</taxon>
        <taxon>Gigartinales</taxon>
        <taxon>Endocladiaceae</taxon>
        <taxon>Gloiopeltis</taxon>
    </lineage>
</organism>
<reference evidence="1" key="1">
    <citation type="journal article" date="2019" name="Mitochondrial DNA Part B Resour">
        <title>Complete sequence of mitochondrial DNA of Gloiopeltis furcata (Postels and Ruprecht) J. Agardh.</title>
        <authorList>
            <person name="Watanabe K."/>
            <person name="Kishimoto T."/>
            <person name="Kumagai Y."/>
            <person name="Shimizu T."/>
            <person name="Uji T."/>
            <person name="Yasui H."/>
            <person name="Kishimura H."/>
        </authorList>
    </citation>
    <scope>NUCLEOTIDE SEQUENCE</scope>
</reference>
<dbReference type="AlphaFoldDB" id="A0A5A4SCY7"/>
<dbReference type="GO" id="GO:0016020">
    <property type="term" value="C:membrane"/>
    <property type="evidence" value="ECO:0007669"/>
    <property type="project" value="InterPro"/>
</dbReference>
<dbReference type="GeneID" id="41658045"/>
<proteinExistence type="predicted"/>
<dbReference type="RefSeq" id="YP_009684873.1">
    <property type="nucleotide sequence ID" value="NC_044414.1"/>
</dbReference>
<dbReference type="InterPro" id="IPR034804">
    <property type="entry name" value="SQR/QFR_C/D"/>
</dbReference>
<gene>
    <name evidence="1" type="primary">sdh4</name>
</gene>
<name>A0A5A4SCY7_9FLOR</name>
<keyword evidence="1" id="KW-0496">Mitochondrion</keyword>
<geneLocation type="mitochondrion" evidence="1"/>
<evidence type="ECO:0000313" key="1">
    <source>
        <dbReference type="EMBL" id="BBK20786.1"/>
    </source>
</evidence>
<dbReference type="EMBL" id="LC484362">
    <property type="protein sequence ID" value="BBK20786.1"/>
    <property type="molecule type" value="Genomic_DNA"/>
</dbReference>